<dbReference type="OrthoDB" id="5904264at2759"/>
<protein>
    <recommendedName>
        <fullName evidence="3">DUF38 domain-containing protein</fullName>
    </recommendedName>
</protein>
<dbReference type="Proteomes" id="UP000008068">
    <property type="component" value="Unassembled WGS sequence"/>
</dbReference>
<evidence type="ECO:0000313" key="1">
    <source>
        <dbReference type="EMBL" id="EGT43664.1"/>
    </source>
</evidence>
<sequence>MKLRISAICYAADENELKVSIRNILKDDESIGFLKINPLIGDKKLTSKLNIGGTKFDCRWYNYIIESFGVEASEIQLAFSNHISSLFQPCSDIELKLSPAILASKRFPNIENVTDTSISAKRHVVEASTIKEVIERYPNQKGIAIMGDVNGLLEESSSIFHTENIYFHGALDNGPMLVEKFTGRVAIMNKVFVDGLLAIPNILEAWISGEKYQNLEVLLVYASDICFIYDRIQEDFLNRGIAKHWSPSERPKIFPLFPRIIGYDKKRVRPEDCSAYLDIQRKTDGKRASFAADLFAFHFLVWN</sequence>
<name>G0MTF2_CAEBE</name>
<dbReference type="PANTHER" id="PTHR21503">
    <property type="entry name" value="F-BOX-CONTAINING HYPOTHETICAL PROTEIN C.ELEGANS"/>
    <property type="match status" value="1"/>
</dbReference>
<reference evidence="2" key="1">
    <citation type="submission" date="2011-07" db="EMBL/GenBank/DDBJ databases">
        <authorList>
            <consortium name="Caenorhabditis brenneri Sequencing and Analysis Consortium"/>
            <person name="Wilson R.K."/>
        </authorList>
    </citation>
    <scope>NUCLEOTIDE SEQUENCE [LARGE SCALE GENOMIC DNA]</scope>
    <source>
        <strain evidence="2">PB2801</strain>
    </source>
</reference>
<dbReference type="HOGENOM" id="CLU_918978_0_0_1"/>
<evidence type="ECO:0000313" key="2">
    <source>
        <dbReference type="Proteomes" id="UP000008068"/>
    </source>
</evidence>
<organism evidence="2">
    <name type="scientific">Caenorhabditis brenneri</name>
    <name type="common">Nematode worm</name>
    <dbReference type="NCBI Taxonomy" id="135651"/>
    <lineage>
        <taxon>Eukaryota</taxon>
        <taxon>Metazoa</taxon>
        <taxon>Ecdysozoa</taxon>
        <taxon>Nematoda</taxon>
        <taxon>Chromadorea</taxon>
        <taxon>Rhabditida</taxon>
        <taxon>Rhabditina</taxon>
        <taxon>Rhabditomorpha</taxon>
        <taxon>Rhabditoidea</taxon>
        <taxon>Rhabditidae</taxon>
        <taxon>Peloderinae</taxon>
        <taxon>Caenorhabditis</taxon>
    </lineage>
</organism>
<keyword evidence="2" id="KW-1185">Reference proteome</keyword>
<dbReference type="AlphaFoldDB" id="G0MTF2"/>
<accession>G0MTF2</accession>
<dbReference type="EMBL" id="GL379811">
    <property type="protein sequence ID" value="EGT43664.1"/>
    <property type="molecule type" value="Genomic_DNA"/>
</dbReference>
<gene>
    <name evidence="1" type="ORF">CAEBREN_07200</name>
</gene>
<evidence type="ECO:0008006" key="3">
    <source>
        <dbReference type="Google" id="ProtNLM"/>
    </source>
</evidence>
<dbReference type="PANTHER" id="PTHR21503:SF8">
    <property type="entry name" value="F-BOX ASSOCIATED DOMAIN-CONTAINING PROTEIN-RELATED"/>
    <property type="match status" value="1"/>
</dbReference>
<proteinExistence type="predicted"/>
<dbReference type="InParanoid" id="G0MTF2"/>